<dbReference type="SUPFAM" id="SSF51556">
    <property type="entry name" value="Metallo-dependent hydrolases"/>
    <property type="match status" value="1"/>
</dbReference>
<comment type="caution">
    <text evidence="2">The sequence shown here is derived from an EMBL/GenBank/DDBJ whole genome shotgun (WGS) entry which is preliminary data.</text>
</comment>
<dbReference type="InterPro" id="IPR032466">
    <property type="entry name" value="Metal_Hydrolase"/>
</dbReference>
<dbReference type="EMBL" id="AXNT01000177">
    <property type="protein sequence ID" value="KGM00683.1"/>
    <property type="molecule type" value="Genomic_DNA"/>
</dbReference>
<proteinExistence type="predicted"/>
<dbReference type="SUPFAM" id="SSF51338">
    <property type="entry name" value="Composite domain of metallo-dependent hydrolases"/>
    <property type="match status" value="1"/>
</dbReference>
<organism evidence="2 3">
    <name type="scientific">Cellulomonas cellasea DSM 20118</name>
    <dbReference type="NCBI Taxonomy" id="1408250"/>
    <lineage>
        <taxon>Bacteria</taxon>
        <taxon>Bacillati</taxon>
        <taxon>Actinomycetota</taxon>
        <taxon>Actinomycetes</taxon>
        <taxon>Micrococcales</taxon>
        <taxon>Cellulomonadaceae</taxon>
        <taxon>Cellulomonas</taxon>
    </lineage>
</organism>
<keyword evidence="2" id="KW-0378">Hydrolase</keyword>
<dbReference type="AlphaFoldDB" id="A0A0A0B3F3"/>
<dbReference type="Proteomes" id="UP000029833">
    <property type="component" value="Unassembled WGS sequence"/>
</dbReference>
<dbReference type="Gene3D" id="2.30.40.10">
    <property type="entry name" value="Urease, subunit C, domain 1"/>
    <property type="match status" value="1"/>
</dbReference>
<dbReference type="STRING" id="1408250.Q760_06780"/>
<keyword evidence="3" id="KW-1185">Reference proteome</keyword>
<reference evidence="2 3" key="1">
    <citation type="submission" date="2013-10" db="EMBL/GenBank/DDBJ databases">
        <authorList>
            <person name="Wang G."/>
            <person name="Zhuang W."/>
        </authorList>
    </citation>
    <scope>NUCLEOTIDE SEQUENCE [LARGE SCALE GENOMIC DNA]</scope>
    <source>
        <strain evidence="2 3">DSM 20118</strain>
    </source>
</reference>
<evidence type="ECO:0000259" key="1">
    <source>
        <dbReference type="Pfam" id="PF07969"/>
    </source>
</evidence>
<dbReference type="Gene3D" id="3.10.310.70">
    <property type="match status" value="1"/>
</dbReference>
<dbReference type="InterPro" id="IPR011059">
    <property type="entry name" value="Metal-dep_hydrolase_composite"/>
</dbReference>
<gene>
    <name evidence="2" type="ORF">Q760_06780</name>
</gene>
<dbReference type="PANTHER" id="PTHR22642:SF2">
    <property type="entry name" value="PROTEIN LONG AFTER FAR-RED 3"/>
    <property type="match status" value="1"/>
</dbReference>
<dbReference type="Gene3D" id="3.20.20.140">
    <property type="entry name" value="Metal-dependent hydrolases"/>
    <property type="match status" value="1"/>
</dbReference>
<evidence type="ECO:0000313" key="2">
    <source>
        <dbReference type="EMBL" id="KGM00683.1"/>
    </source>
</evidence>
<feature type="domain" description="Amidohydrolase 3" evidence="1">
    <location>
        <begin position="58"/>
        <end position="486"/>
    </location>
</feature>
<evidence type="ECO:0000313" key="3">
    <source>
        <dbReference type="Proteomes" id="UP000029833"/>
    </source>
</evidence>
<protein>
    <submittedName>
        <fullName evidence="2">Amidohydrolase</fullName>
    </submittedName>
</protein>
<dbReference type="Pfam" id="PF07969">
    <property type="entry name" value="Amidohydro_3"/>
    <property type="match status" value="1"/>
</dbReference>
<dbReference type="InterPro" id="IPR013108">
    <property type="entry name" value="Amidohydro_3"/>
</dbReference>
<dbReference type="PANTHER" id="PTHR22642">
    <property type="entry name" value="IMIDAZOLONEPROPIONASE"/>
    <property type="match status" value="1"/>
</dbReference>
<sequence length="507" mass="53463">MGVEEWVLTGARVARTSADGVRVSRPAAEPVDVHVRDGRVVAVGPDAARAAGARAERVDLGGRVVVPGLWDAHTHMDQWALARRRLDVSGARSAAEAARLVTERLARGDGDEVLVGVGFRDGLWPDAPDVALLDEAAARAGHPGAAVVLVSGDVHCAWLSTAALRRYGVPWRADGVLREHEWFAVSPRVNVVAPHVLDAWVDESARAAAARGVVGVVDLELSDLLTAWRRRIAGGTRSLRVSAGVWPDHLDRPVAEELHTGDVVPGQGDAALLTMGPLKVITDGSLNTRTAYCHDPYPGLTGPDARGVLSVPPDRLVPLMAHAHRHGLRSAIHAIGDAANTHALDAFAASGARGSIEHAQLLSPGDVARFAELGIVASVQPEHAMDDRDVADHYWAGRTGRAFVLRALVDAGVRLTLGSDAPVAPLDPWQAVASAVDRARDGREPWHPEQAIDLDVALGASVRSRVEPGQVADLAVLDADPWAQGADLRGLPVAATMLAGGWTASRL</sequence>
<accession>A0A0A0B3F3</accession>
<dbReference type="GO" id="GO:0016810">
    <property type="term" value="F:hydrolase activity, acting on carbon-nitrogen (but not peptide) bonds"/>
    <property type="evidence" value="ECO:0007669"/>
    <property type="project" value="InterPro"/>
</dbReference>
<name>A0A0A0B3F3_9CELL</name>